<keyword evidence="4" id="KW-1185">Reference proteome</keyword>
<evidence type="ECO:0000256" key="1">
    <source>
        <dbReference type="SAM" id="SignalP"/>
    </source>
</evidence>
<dbReference type="InterPro" id="IPR030678">
    <property type="entry name" value="Peptide/Ni-bd"/>
</dbReference>
<keyword evidence="1" id="KW-0732">Signal</keyword>
<feature type="chain" id="PRO_5046294398" evidence="1">
    <location>
        <begin position="27"/>
        <end position="585"/>
    </location>
</feature>
<dbReference type="RefSeq" id="WP_344534301.1">
    <property type="nucleotide sequence ID" value="NZ_BAAAPE010000022.1"/>
</dbReference>
<dbReference type="SUPFAM" id="SSF53850">
    <property type="entry name" value="Periplasmic binding protein-like II"/>
    <property type="match status" value="1"/>
</dbReference>
<evidence type="ECO:0000313" key="4">
    <source>
        <dbReference type="Proteomes" id="UP001500016"/>
    </source>
</evidence>
<dbReference type="InterPro" id="IPR000914">
    <property type="entry name" value="SBP_5_dom"/>
</dbReference>
<dbReference type="Gene3D" id="3.10.105.10">
    <property type="entry name" value="Dipeptide-binding Protein, Domain 3"/>
    <property type="match status" value="1"/>
</dbReference>
<dbReference type="PROSITE" id="PS51257">
    <property type="entry name" value="PROKAR_LIPOPROTEIN"/>
    <property type="match status" value="1"/>
</dbReference>
<name>A0ABN2WWS9_9ACTN</name>
<dbReference type="EMBL" id="BAAAPE010000022">
    <property type="protein sequence ID" value="GAA2099836.1"/>
    <property type="molecule type" value="Genomic_DNA"/>
</dbReference>
<feature type="signal peptide" evidence="1">
    <location>
        <begin position="1"/>
        <end position="26"/>
    </location>
</feature>
<feature type="domain" description="Solute-binding protein family 5" evidence="2">
    <location>
        <begin position="105"/>
        <end position="497"/>
    </location>
</feature>
<dbReference type="CDD" id="cd08506">
    <property type="entry name" value="PBP2_clavulanate_OppA2"/>
    <property type="match status" value="1"/>
</dbReference>
<organism evidence="3 4">
    <name type="scientific">Streptomyces albiaxialis</name>
    <dbReference type="NCBI Taxonomy" id="329523"/>
    <lineage>
        <taxon>Bacteria</taxon>
        <taxon>Bacillati</taxon>
        <taxon>Actinomycetota</taxon>
        <taxon>Actinomycetes</taxon>
        <taxon>Kitasatosporales</taxon>
        <taxon>Streptomycetaceae</taxon>
        <taxon>Streptomyces</taxon>
    </lineage>
</organism>
<dbReference type="PIRSF" id="PIRSF002741">
    <property type="entry name" value="MppA"/>
    <property type="match status" value="1"/>
</dbReference>
<dbReference type="Pfam" id="PF00496">
    <property type="entry name" value="SBP_bac_5"/>
    <property type="match status" value="1"/>
</dbReference>
<dbReference type="Gene3D" id="3.40.190.10">
    <property type="entry name" value="Periplasmic binding protein-like II"/>
    <property type="match status" value="1"/>
</dbReference>
<comment type="caution">
    <text evidence="3">The sequence shown here is derived from an EMBL/GenBank/DDBJ whole genome shotgun (WGS) entry which is preliminary data.</text>
</comment>
<dbReference type="Proteomes" id="UP001500016">
    <property type="component" value="Unassembled WGS sequence"/>
</dbReference>
<proteinExistence type="predicted"/>
<protein>
    <submittedName>
        <fullName evidence="3">ABC transporter substrate-binding protein</fullName>
    </submittedName>
</protein>
<evidence type="ECO:0000313" key="3">
    <source>
        <dbReference type="EMBL" id="GAA2099836.1"/>
    </source>
</evidence>
<dbReference type="PANTHER" id="PTHR30290:SF83">
    <property type="entry name" value="ABC TRANSPORTER SUBSTRATE-BINDING PROTEIN"/>
    <property type="match status" value="1"/>
</dbReference>
<evidence type="ECO:0000259" key="2">
    <source>
        <dbReference type="Pfam" id="PF00496"/>
    </source>
</evidence>
<accession>A0ABN2WWS9</accession>
<reference evidence="3 4" key="1">
    <citation type="journal article" date="2019" name="Int. J. Syst. Evol. Microbiol.">
        <title>The Global Catalogue of Microorganisms (GCM) 10K type strain sequencing project: providing services to taxonomists for standard genome sequencing and annotation.</title>
        <authorList>
            <consortium name="The Broad Institute Genomics Platform"/>
            <consortium name="The Broad Institute Genome Sequencing Center for Infectious Disease"/>
            <person name="Wu L."/>
            <person name="Ma J."/>
        </authorList>
    </citation>
    <scope>NUCLEOTIDE SEQUENCE [LARGE SCALE GENOMIC DNA]</scope>
    <source>
        <strain evidence="3 4">JCM 15478</strain>
    </source>
</reference>
<sequence>MTTKRTSRRRLAAVSALAIGPLLAISACGGGDDDSESKGGGFNAGVGKVANASDKKGGTLKFVGVQDADSWDTTRMYYGFAFDFARYYSRQLVSYSPKPGQGGIKLQPDLAKSHGKISDDKKTYTYELKDGLKWEDGKPITAEDVKYGIERQWAQKTLSGGPVYLKDVLDPDGKYKGPYEDKGKGFKGIEVKDEKTIVFHLPKPNGDFEQMLAMPTNSPVRKDKDTKSKYALKPFSSGPYKFQSYTPNKNLTLVRNKHWDRKEDKLRKALPDQVKVTLLTNADERDKRLINGDADLDLNQRGMDSQGRTTALKQHKGNVDNPQSGFISYVAFPQSVKPFDNIHCRKAAIYGTDHKSVQTARGGPMAGGAIAQNMLPPVVPGHDKSDDQYGVLKNGGKANVAKAKEELKKCGKPDGFKTTLAVRNTDKSDVKSSEAIQASLKKIGIDVEIDQFDGAQGSSIVGNPNVVKKKGYGMVLYGWGPDFPSGQGYGVPLWHSKYILDNGNNNYALIDDKKVDEGFAEAIAELDPDKAAEKYAEVNKEVMKGGYYLPLTYLKVVQWRSSRLTNVYSTDAFSGWYDFVNIGVK</sequence>
<dbReference type="PANTHER" id="PTHR30290">
    <property type="entry name" value="PERIPLASMIC BINDING COMPONENT OF ABC TRANSPORTER"/>
    <property type="match status" value="1"/>
</dbReference>
<gene>
    <name evidence="3" type="ORF">GCM10009801_71830</name>
</gene>
<dbReference type="InterPro" id="IPR039424">
    <property type="entry name" value="SBP_5"/>
</dbReference>